<dbReference type="InterPro" id="IPR004089">
    <property type="entry name" value="MCPsignal_dom"/>
</dbReference>
<dbReference type="FunFam" id="1.10.287.950:FF:000001">
    <property type="entry name" value="Methyl-accepting chemotaxis sensory transducer"/>
    <property type="match status" value="1"/>
</dbReference>
<dbReference type="Gene3D" id="1.10.287.950">
    <property type="entry name" value="Methyl-accepting chemotaxis protein"/>
    <property type="match status" value="1"/>
</dbReference>
<dbReference type="InterPro" id="IPR051310">
    <property type="entry name" value="MCP_chemotaxis"/>
</dbReference>
<dbReference type="GO" id="GO:0007165">
    <property type="term" value="P:signal transduction"/>
    <property type="evidence" value="ECO:0007669"/>
    <property type="project" value="UniProtKB-KW"/>
</dbReference>
<dbReference type="SMART" id="SM00283">
    <property type="entry name" value="MA"/>
    <property type="match status" value="1"/>
</dbReference>
<evidence type="ECO:0000259" key="6">
    <source>
        <dbReference type="PROSITE" id="PS50111"/>
    </source>
</evidence>
<evidence type="ECO:0000256" key="1">
    <source>
        <dbReference type="ARBA" id="ARBA00004370"/>
    </source>
</evidence>
<dbReference type="PROSITE" id="PS50885">
    <property type="entry name" value="HAMP"/>
    <property type="match status" value="1"/>
</dbReference>
<dbReference type="Pfam" id="PF12729">
    <property type="entry name" value="4HB_MCP_1"/>
    <property type="match status" value="1"/>
</dbReference>
<organism evidence="8 9">
    <name type="scientific">Rugamonas rubra</name>
    <dbReference type="NCBI Taxonomy" id="758825"/>
    <lineage>
        <taxon>Bacteria</taxon>
        <taxon>Pseudomonadati</taxon>
        <taxon>Pseudomonadota</taxon>
        <taxon>Betaproteobacteria</taxon>
        <taxon>Burkholderiales</taxon>
        <taxon>Oxalobacteraceae</taxon>
        <taxon>Telluria group</taxon>
        <taxon>Rugamonas</taxon>
    </lineage>
</organism>
<dbReference type="InterPro" id="IPR024478">
    <property type="entry name" value="HlyB_4HB_MCP"/>
</dbReference>
<dbReference type="STRING" id="758825.SAMN02982985_05523"/>
<dbReference type="PRINTS" id="PR00260">
    <property type="entry name" value="CHEMTRNSDUCR"/>
</dbReference>
<feature type="domain" description="Methyl-accepting transducer" evidence="6">
    <location>
        <begin position="268"/>
        <end position="497"/>
    </location>
</feature>
<dbReference type="Pfam" id="PF00672">
    <property type="entry name" value="HAMP"/>
    <property type="match status" value="1"/>
</dbReference>
<dbReference type="CDD" id="cd11386">
    <property type="entry name" value="MCP_signal"/>
    <property type="match status" value="1"/>
</dbReference>
<dbReference type="PANTHER" id="PTHR43531">
    <property type="entry name" value="PROTEIN ICFG"/>
    <property type="match status" value="1"/>
</dbReference>
<evidence type="ECO:0000256" key="2">
    <source>
        <dbReference type="ARBA" id="ARBA00022481"/>
    </source>
</evidence>
<dbReference type="GO" id="GO:0005886">
    <property type="term" value="C:plasma membrane"/>
    <property type="evidence" value="ECO:0007669"/>
    <property type="project" value="TreeGrafter"/>
</dbReference>
<gene>
    <name evidence="8" type="ORF">SAMN02982985_05523</name>
</gene>
<dbReference type="OrthoDB" id="8712992at2"/>
<dbReference type="RefSeq" id="WP_093390913.1">
    <property type="nucleotide sequence ID" value="NZ_FOTW01000038.1"/>
</dbReference>
<proteinExistence type="inferred from homology"/>
<protein>
    <submittedName>
        <fullName evidence="8">Methyl-accepting chemotaxis protein</fullName>
    </submittedName>
</protein>
<keyword evidence="5" id="KW-0812">Transmembrane</keyword>
<evidence type="ECO:0000313" key="9">
    <source>
        <dbReference type="Proteomes" id="UP000199470"/>
    </source>
</evidence>
<keyword evidence="9" id="KW-1185">Reference proteome</keyword>
<feature type="domain" description="HAMP" evidence="7">
    <location>
        <begin position="211"/>
        <end position="263"/>
    </location>
</feature>
<dbReference type="SUPFAM" id="SSF58104">
    <property type="entry name" value="Methyl-accepting chemotaxis protein (MCP) signaling domain"/>
    <property type="match status" value="1"/>
</dbReference>
<keyword evidence="4" id="KW-0807">Transducer</keyword>
<keyword evidence="5" id="KW-1133">Transmembrane helix</keyword>
<name>A0A1I4U7N8_9BURK</name>
<evidence type="ECO:0000256" key="3">
    <source>
        <dbReference type="ARBA" id="ARBA00029447"/>
    </source>
</evidence>
<dbReference type="SMART" id="SM00304">
    <property type="entry name" value="HAMP"/>
    <property type="match status" value="1"/>
</dbReference>
<dbReference type="AlphaFoldDB" id="A0A1I4U7N8"/>
<comment type="subcellular location">
    <subcellularLocation>
        <location evidence="1">Membrane</location>
    </subcellularLocation>
</comment>
<dbReference type="PROSITE" id="PS50111">
    <property type="entry name" value="CHEMOTAXIS_TRANSDUC_2"/>
    <property type="match status" value="1"/>
</dbReference>
<dbReference type="InterPro" id="IPR004090">
    <property type="entry name" value="Chemotax_Me-accpt_rcpt"/>
</dbReference>
<dbReference type="InterPro" id="IPR003660">
    <property type="entry name" value="HAMP_dom"/>
</dbReference>
<keyword evidence="2" id="KW-0488">Methylation</keyword>
<dbReference type="Pfam" id="PF00015">
    <property type="entry name" value="MCPsignal"/>
    <property type="match status" value="1"/>
</dbReference>
<evidence type="ECO:0000313" key="8">
    <source>
        <dbReference type="EMBL" id="SFM84967.1"/>
    </source>
</evidence>
<dbReference type="Gene3D" id="6.10.340.10">
    <property type="match status" value="1"/>
</dbReference>
<dbReference type="GO" id="GO:0004888">
    <property type="term" value="F:transmembrane signaling receptor activity"/>
    <property type="evidence" value="ECO:0007669"/>
    <property type="project" value="InterPro"/>
</dbReference>
<evidence type="ECO:0000256" key="4">
    <source>
        <dbReference type="PROSITE-ProRule" id="PRU00284"/>
    </source>
</evidence>
<dbReference type="GO" id="GO:0006935">
    <property type="term" value="P:chemotaxis"/>
    <property type="evidence" value="ECO:0007669"/>
    <property type="project" value="InterPro"/>
</dbReference>
<evidence type="ECO:0000256" key="5">
    <source>
        <dbReference type="SAM" id="Phobius"/>
    </source>
</evidence>
<dbReference type="PANTHER" id="PTHR43531:SF14">
    <property type="entry name" value="METHYL-ACCEPTING CHEMOTAXIS PROTEIN I-RELATED"/>
    <property type="match status" value="1"/>
</dbReference>
<accession>A0A1I4U7N8</accession>
<feature type="transmembrane region" description="Helical" evidence="5">
    <location>
        <begin position="12"/>
        <end position="34"/>
    </location>
</feature>
<sequence length="543" mass="57360">MRIANLRIGVRLAVGYAAILLLLVGVTVLGVAGIHRSNEQLHHIVDVNSYKIGLLEEMSKSTHIVSRVVRTIALLDDAARAEQEHKKIDEARSRYNTAFDTLQKMRLDQAGRDFVAKIHDDQLAARALNDKFAELSRTDKAAAPKFLLDQAGPATAKWQEAIEQFIVLQRDKSGRDEAAAEESYAGARLWMLLLSAAAVLLGAGIAWYTTVSITTPIRRAVLIARTVAAGDLSQHIEVDSSDETGQLLQAMKEMNESLIGIVEQVRASTETISTASAEIATGNMDLSVRTEQQASSLEETASSMEELSSTVKQNTDNSHRANQLAIAASAVAVKGGGAVSQVVETMGMINASSQKIVDIIGVIDGIAFQTNILALNAAVEAARAGEQGRGFAVVASEVRNLAQRSATAAKEIKVLISASVDQVAQGARLVDQAGLTMDEVVVSIRGVAAIVADITAATREQSAGLEQVNQAIVQIDTVTQQNAALVEEAAAAAGSLEEQAVQLSRVVGVFKLAGSVVVAAGVRRVARAGAAARPSTQAILRAV</sequence>
<reference evidence="8 9" key="1">
    <citation type="submission" date="2016-10" db="EMBL/GenBank/DDBJ databases">
        <authorList>
            <person name="de Groot N.N."/>
        </authorList>
    </citation>
    <scope>NUCLEOTIDE SEQUENCE [LARGE SCALE GENOMIC DNA]</scope>
    <source>
        <strain evidence="8 9">ATCC 43154</strain>
    </source>
</reference>
<dbReference type="CDD" id="cd06225">
    <property type="entry name" value="HAMP"/>
    <property type="match status" value="1"/>
</dbReference>
<keyword evidence="5" id="KW-0472">Membrane</keyword>
<dbReference type="CDD" id="cd19411">
    <property type="entry name" value="MCP2201-like_sensor"/>
    <property type="match status" value="1"/>
</dbReference>
<dbReference type="Proteomes" id="UP000199470">
    <property type="component" value="Unassembled WGS sequence"/>
</dbReference>
<evidence type="ECO:0000259" key="7">
    <source>
        <dbReference type="PROSITE" id="PS50885"/>
    </source>
</evidence>
<dbReference type="InterPro" id="IPR047347">
    <property type="entry name" value="YvaQ-like_sensor"/>
</dbReference>
<comment type="similarity">
    <text evidence="3">Belongs to the methyl-accepting chemotaxis (MCP) protein family.</text>
</comment>
<dbReference type="EMBL" id="FOTW01000038">
    <property type="protein sequence ID" value="SFM84967.1"/>
    <property type="molecule type" value="Genomic_DNA"/>
</dbReference>